<feature type="compositionally biased region" description="Basic and acidic residues" evidence="5">
    <location>
        <begin position="858"/>
        <end position="873"/>
    </location>
</feature>
<feature type="domain" description="26S proteasome regulatory subunit RPN2 C-terminal" evidence="6">
    <location>
        <begin position="769"/>
        <end position="838"/>
    </location>
</feature>
<dbReference type="Pfam" id="PF01851">
    <property type="entry name" value="PC_rep"/>
    <property type="match status" value="1"/>
</dbReference>
<accession>A0ABQ8UL47</accession>
<dbReference type="InterPro" id="IPR040623">
    <property type="entry name" value="RPN2_C"/>
</dbReference>
<dbReference type="Pfam" id="PF13646">
    <property type="entry name" value="HEAT_2"/>
    <property type="match status" value="1"/>
</dbReference>
<dbReference type="InterPro" id="IPR016642">
    <property type="entry name" value="26S_Psome_Rpn2"/>
</dbReference>
<organism evidence="8 9">
    <name type="scientific">Paratrimastix pyriformis</name>
    <dbReference type="NCBI Taxonomy" id="342808"/>
    <lineage>
        <taxon>Eukaryota</taxon>
        <taxon>Metamonada</taxon>
        <taxon>Preaxostyla</taxon>
        <taxon>Paratrimastigidae</taxon>
        <taxon>Paratrimastix</taxon>
    </lineage>
</organism>
<dbReference type="SUPFAM" id="SSF48371">
    <property type="entry name" value="ARM repeat"/>
    <property type="match status" value="1"/>
</dbReference>
<dbReference type="PIRSF" id="PIRSF015947">
    <property type="entry name" value="26S_Psome_Rpn2"/>
    <property type="match status" value="1"/>
</dbReference>
<dbReference type="PANTHER" id="PTHR10943">
    <property type="entry name" value="26S PROTEASOME NON-ATPASE REGULATORY SUBUNIT"/>
    <property type="match status" value="1"/>
</dbReference>
<proteinExistence type="inferred from homology"/>
<evidence type="ECO:0000259" key="7">
    <source>
        <dbReference type="Pfam" id="PF21505"/>
    </source>
</evidence>
<sequence length="919" mass="99863">MQVEVAQDPLRNAAFFLPMLDHPSASVKATSLRRLDDMVAHFWPQIADVLPKIKTLAENEQFQDHHLAALLAAKVVFHLNDLATSLKFALLAGDLFDITQSSSFVDTISDKAIDVYKAEQLRLAEGKEDHPAPMDPRLEALFNRKCELALSKGEFHHVMGLAIEGHRLDILERAMQQSGNLRHMLAECHRISLKNVHSRDFRLQIFRLLVQMHSAQTPPDLFEICQLLVSLNDPERVALMFVSEIQKNNKATVLQLAFDLLEAAPQQFIRVIRDRLKALTGSFEGEPGTLGTQVQSVLSGEPLTDLKLRFLFAHNKADPLNMADVKAKVDQRSSLTHAGAVYAHALMYAGTACDSFLRANEEFIARATNFAKMAVTSSIGVVHIGHIKEGMTLLGQFLPASAGAVGAGAATSSPYSEAGALYALGLINANHGGECVPYLLEALNAAAGNPANAPVVQHGAALGLGAAALGTGDLTLFEALKAVLFADNAVSGEAAAYGIGMVMLGTGNAEAVHELLAYAHDTKHEKITRALGLAVALIMCGCEGQADIVIEQMCMDQEALIRYGGMFCAGLAYCGNPNHAILSRLLRVAVSDPSDDVRRASVMAVGFLLSRDPESCPKMLKLTAESFNPHVRYGVALALGVSCAATGNTEAFAMLRHMMEDRVSFVRQAACIGLAMVCMLRNEVQEPKIKDVRAEYFKIMPQKVVEPIVKFGAMLATGIIDAGGRNVTISLHSATGVPRLGAIAGMTLFLQFWYWHPMIHCLALAFEPTAIIAVNSELQMPLFSFKSNNKPSLYAYPEKRVPPPKEEVKKGPAAILSTTAHAQALEEKKKKEREQAKNAAGEGASSMEVLQNPARVTPDQRKDILYDSDPRYKPVRPEKRMGIIVLLDEHAEQPVSLVTETAMKVGDDEPAPPEPFEYP</sequence>
<gene>
    <name evidence="8" type="ORF">PAPYR_5633</name>
</gene>
<evidence type="ECO:0000256" key="2">
    <source>
        <dbReference type="ARBA" id="ARBA00022737"/>
    </source>
</evidence>
<dbReference type="InterPro" id="IPR048570">
    <property type="entry name" value="PSMD1_RPN2_N"/>
</dbReference>
<comment type="similarity">
    <text evidence="1 4">Belongs to the proteasome subunit S1 family.</text>
</comment>
<evidence type="ECO:0000313" key="8">
    <source>
        <dbReference type="EMBL" id="KAJ4458656.1"/>
    </source>
</evidence>
<evidence type="ECO:0000259" key="6">
    <source>
        <dbReference type="Pfam" id="PF18004"/>
    </source>
</evidence>
<dbReference type="InterPro" id="IPR016024">
    <property type="entry name" value="ARM-type_fold"/>
</dbReference>
<evidence type="ECO:0000256" key="3">
    <source>
        <dbReference type="ARBA" id="ARBA00022942"/>
    </source>
</evidence>
<name>A0ABQ8UL47_9EUKA</name>
<reference evidence="8" key="1">
    <citation type="journal article" date="2022" name="bioRxiv">
        <title>Genomics of Preaxostyla Flagellates Illuminates Evolutionary Transitions and the Path Towards Mitochondrial Loss.</title>
        <authorList>
            <person name="Novak L.V.F."/>
            <person name="Treitli S.C."/>
            <person name="Pyrih J."/>
            <person name="Halakuc P."/>
            <person name="Pipaliya S.V."/>
            <person name="Vacek V."/>
            <person name="Brzon O."/>
            <person name="Soukal P."/>
            <person name="Eme L."/>
            <person name="Dacks J.B."/>
            <person name="Karnkowska A."/>
            <person name="Elias M."/>
            <person name="Hampl V."/>
        </authorList>
    </citation>
    <scope>NUCLEOTIDE SEQUENCE</scope>
    <source>
        <strain evidence="8">RCP-MX</strain>
    </source>
</reference>
<dbReference type="Proteomes" id="UP001141327">
    <property type="component" value="Unassembled WGS sequence"/>
</dbReference>
<dbReference type="InterPro" id="IPR011989">
    <property type="entry name" value="ARM-like"/>
</dbReference>
<keyword evidence="9" id="KW-1185">Reference proteome</keyword>
<evidence type="ECO:0000256" key="1">
    <source>
        <dbReference type="ARBA" id="ARBA00006308"/>
    </source>
</evidence>
<feature type="domain" description="26S proteasome non-ATPase regulatory subunit 1/RPN2 N-terminal" evidence="7">
    <location>
        <begin position="13"/>
        <end position="314"/>
    </location>
</feature>
<evidence type="ECO:0000256" key="4">
    <source>
        <dbReference type="PIRNR" id="PIRNR015947"/>
    </source>
</evidence>
<keyword evidence="2" id="KW-0677">Repeat</keyword>
<keyword evidence="3 4" id="KW-0647">Proteasome</keyword>
<dbReference type="Pfam" id="PF21505">
    <property type="entry name" value="RPN2_N"/>
    <property type="match status" value="1"/>
</dbReference>
<dbReference type="Gene3D" id="1.25.10.10">
    <property type="entry name" value="Leucine-rich Repeat Variant"/>
    <property type="match status" value="1"/>
</dbReference>
<evidence type="ECO:0000313" key="9">
    <source>
        <dbReference type="Proteomes" id="UP001141327"/>
    </source>
</evidence>
<dbReference type="Pfam" id="PF18004">
    <property type="entry name" value="RPN2_C"/>
    <property type="match status" value="1"/>
</dbReference>
<evidence type="ECO:0000256" key="5">
    <source>
        <dbReference type="SAM" id="MobiDB-lite"/>
    </source>
</evidence>
<dbReference type="EMBL" id="JAPMOS010000027">
    <property type="protein sequence ID" value="KAJ4458656.1"/>
    <property type="molecule type" value="Genomic_DNA"/>
</dbReference>
<dbReference type="PANTHER" id="PTHR10943:SF2">
    <property type="entry name" value="26S PROTEASOME NON-ATPASE REGULATORY SUBUNIT 1"/>
    <property type="match status" value="1"/>
</dbReference>
<dbReference type="GO" id="GO:0000502">
    <property type="term" value="C:proteasome complex"/>
    <property type="evidence" value="ECO:0007669"/>
    <property type="project" value="UniProtKB-KW"/>
</dbReference>
<protein>
    <submittedName>
        <fullName evidence="8">26S proteasome non-ATPase regulatory subunit 1 B</fullName>
    </submittedName>
</protein>
<feature type="region of interest" description="Disordered" evidence="5">
    <location>
        <begin position="829"/>
        <end position="873"/>
    </location>
</feature>
<comment type="caution">
    <text evidence="8">The sequence shown here is derived from an EMBL/GenBank/DDBJ whole genome shotgun (WGS) entry which is preliminary data.</text>
</comment>
<dbReference type="InterPro" id="IPR002015">
    <property type="entry name" value="Proteasome/cyclosome_rpt"/>
</dbReference>